<dbReference type="Proteomes" id="UP001057402">
    <property type="component" value="Chromosome 4"/>
</dbReference>
<protein>
    <submittedName>
        <fullName evidence="1">Uncharacterized protein</fullName>
    </submittedName>
</protein>
<dbReference type="EMBL" id="CM042883">
    <property type="protein sequence ID" value="KAI4374551.1"/>
    <property type="molecule type" value="Genomic_DNA"/>
</dbReference>
<evidence type="ECO:0000313" key="2">
    <source>
        <dbReference type="Proteomes" id="UP001057402"/>
    </source>
</evidence>
<proteinExistence type="predicted"/>
<keyword evidence="2" id="KW-1185">Reference proteome</keyword>
<organism evidence="1 2">
    <name type="scientific">Melastoma candidum</name>
    <dbReference type="NCBI Taxonomy" id="119954"/>
    <lineage>
        <taxon>Eukaryota</taxon>
        <taxon>Viridiplantae</taxon>
        <taxon>Streptophyta</taxon>
        <taxon>Embryophyta</taxon>
        <taxon>Tracheophyta</taxon>
        <taxon>Spermatophyta</taxon>
        <taxon>Magnoliopsida</taxon>
        <taxon>eudicotyledons</taxon>
        <taxon>Gunneridae</taxon>
        <taxon>Pentapetalae</taxon>
        <taxon>rosids</taxon>
        <taxon>malvids</taxon>
        <taxon>Myrtales</taxon>
        <taxon>Melastomataceae</taxon>
        <taxon>Melastomatoideae</taxon>
        <taxon>Melastomateae</taxon>
        <taxon>Melastoma</taxon>
    </lineage>
</organism>
<comment type="caution">
    <text evidence="1">The sequence shown here is derived from an EMBL/GenBank/DDBJ whole genome shotgun (WGS) entry which is preliminary data.</text>
</comment>
<accession>A0ACB9R628</accession>
<sequence length="701" mass="79311">MDKHIELSPCSFEGFKVLARNYLNVEKHAMFDRVQQLLAQVKMTSADIAEHPMPKSPTDDGYRCLWRLIQALEEAEAASNSVSMGRPWPHEDSELSTAKSNPESQSINMTFLMCKLMLTDPPPTHQPTNQHPPQEQPQDFGFATVLKVMGNCNACVRTSSEEGEYATPRNENKKKNGNNKERESRPKRYSEDPVRSPAPIRVLKDVAAMAGRTRIGDKYTLGRELGRGEFGITYLCTDRETREALACKSISKRKLRTAVDVEDVRREVAIMSTLPEHPNIVKLRATYEDNDNVHLVMELCEGGELFDRIVARGHYSERAAAAVARTIAEVIRMCHMNGVMHRDLKPENFLFANKKENAALKAIDFGLSVFFKPGEQFSEIVGSPYYMAPEVLKRNYGPEVDVWSAGVILYILLCGVPPFWAETEQGVALAILRGVIDFKREPWPQVSNTAKNLVRQMLEPDPSKRLTAQQVLDHSWIQNAKKVSNVPLGDIVRTRLKQFSVMNRFKKKALRVIAEHLSIEEVEVIREMFALMDTDGDGRVTYAELKAGLQRVGSQLAEPEIKMLMEVADVDGNGVLDYGEFVAVTIHLQRIENDEHFRKAFMFFDKDDSGYIELLELQEALADESGETDADVLTEIMREVDSDKDGRISYDEFVAMMKTGTDWRKASRQYSRERFKSLSINLMKDGSLHLHDALTGESVKV</sequence>
<gene>
    <name evidence="1" type="ORF">MLD38_012533</name>
</gene>
<evidence type="ECO:0000313" key="1">
    <source>
        <dbReference type="EMBL" id="KAI4374551.1"/>
    </source>
</evidence>
<reference evidence="2" key="1">
    <citation type="journal article" date="2023" name="Front. Plant Sci.">
        <title>Chromosomal-level genome assembly of Melastoma candidum provides insights into trichome evolution.</title>
        <authorList>
            <person name="Zhong Y."/>
            <person name="Wu W."/>
            <person name="Sun C."/>
            <person name="Zou P."/>
            <person name="Liu Y."/>
            <person name="Dai S."/>
            <person name="Zhou R."/>
        </authorList>
    </citation>
    <scope>NUCLEOTIDE SEQUENCE [LARGE SCALE GENOMIC DNA]</scope>
</reference>
<name>A0ACB9R628_9MYRT</name>